<evidence type="ECO:0000256" key="1">
    <source>
        <dbReference type="ARBA" id="ARBA00004571"/>
    </source>
</evidence>
<keyword evidence="3 7" id="KW-1134">Transmembrane beta strand</keyword>
<evidence type="ECO:0000259" key="9">
    <source>
        <dbReference type="SMART" id="SM00965"/>
    </source>
</evidence>
<evidence type="ECO:0000256" key="7">
    <source>
        <dbReference type="PROSITE-ProRule" id="PRU01360"/>
    </source>
</evidence>
<dbReference type="RefSeq" id="WP_354662067.1">
    <property type="nucleotide sequence ID" value="NZ_JBEXAC010000002.1"/>
</dbReference>
<dbReference type="SUPFAM" id="SSF56935">
    <property type="entry name" value="Porins"/>
    <property type="match status" value="1"/>
</dbReference>
<keyword evidence="10" id="KW-0675">Receptor</keyword>
<comment type="subcellular location">
    <subcellularLocation>
        <location evidence="1 7">Cell outer membrane</location>
        <topology evidence="1 7">Multi-pass membrane protein</topology>
    </subcellularLocation>
</comment>
<evidence type="ECO:0000256" key="5">
    <source>
        <dbReference type="ARBA" id="ARBA00023136"/>
    </source>
</evidence>
<evidence type="ECO:0000256" key="8">
    <source>
        <dbReference type="SAM" id="Phobius"/>
    </source>
</evidence>
<dbReference type="Gene3D" id="2.170.130.10">
    <property type="entry name" value="TonB-dependent receptor, plug domain"/>
    <property type="match status" value="1"/>
</dbReference>
<dbReference type="NCBIfam" id="TIGR04057">
    <property type="entry name" value="SusC_RagA_signa"/>
    <property type="match status" value="1"/>
</dbReference>
<evidence type="ECO:0000256" key="4">
    <source>
        <dbReference type="ARBA" id="ARBA00022692"/>
    </source>
</evidence>
<dbReference type="InterPro" id="IPR008969">
    <property type="entry name" value="CarboxyPept-like_regulatory"/>
</dbReference>
<dbReference type="Proteomes" id="UP001549749">
    <property type="component" value="Unassembled WGS sequence"/>
</dbReference>
<dbReference type="InterPro" id="IPR011662">
    <property type="entry name" value="Secretin/TonB_short_N"/>
</dbReference>
<sequence length="1120" mass="123759">MQKNAAVYRRENGSFFPYPININVSFIMKMSACFMVIIAMSAQLLWAEHGNAQGIAEKKITLELKDATLREALKNVETLSGFRMTYPTEQVVKFRNISLKKGTRSVSSTLDMLLEATGLDYKQVSNSVILFKKEHTDTPDHTQLTRPASPSQVAAGTITGKVTDESGAGLPGVTVAIKGTTNGTVTDGDGIYQLRNVTPDAILVFSIIGFDTQEVPLSGRTAVSIILQESAPSKLNEIVVIGYGTTTRRTSTGSVSRVSSKSISEQPVTDPVGALQGRISGLFIASSSGLPGSNFKVQLRGINSIGAGTDPLYIVDGVPVASEPLNQFPGANGNQSPLASINPNDIESVDVLKDADATAIYGSRGANGVVLITTKKGKGGKTKIDVNVYSGAGKVTNTIDMMNTAQYRQMRKHAFAADEVVPTPETAPDLFLWDSTRTIDWQKAFIGNTAKMTDAQLSVSGGNETTRFLLSGSYHKETTVLPGSLGLSRGALHFNLDHSSKDGRFNITFSGNYTSTKDKSMPIDMTQYFNTPPNYPAYDSTGKFYYVGQSDFSPYSYLLKKSTAQTNNLVGNSVLRYTILPGLNVKASLGYNTMDMEQVQTNPESSFNPLSGTPGISYYGNTHVQGYIVEPQIDYTRKLADGILQVLAGASWQQTISKGSFIEGRGFDSDEMMEDIKSAESVNVRRSLYNQYNYQAVFGRINYNWREKYIVNATFRRDGSSRFGPQNRFGNFGAVGAAWIFSNEPFVKSATTFLTLGKLRASYGVTGNDQIGDYQYLPTWGTPNFPYDGSTGLTPSRLYNPGYGWERNKKMEAGVDLGFLDERILLTTNYYRNRSDNLLVDFQLSSQTGFPSILANLPALVENTGWEFELNTTNVKNQNFTWNTAFNITFSKNKLLEYPELESSPYAKMYDIGRSLSIVKGFHFLGVDPKTGIAQFEDVNQDDYISEEDDMVTIGQTMPDFYGGFHNNFTYKNWSLAVMFQFVKQEGFKVGYGYQGLTLGERANAPADLLGYWRQPDDITDIPRPSTKGDAYDAYRSNYRLSDAQWGDASYIRLKNVSLSYNLSGLTKKWKIDYCRIYLMGQNLLTFTKYKGMDPETQNRYTPYNMPPLRVITAGIQITL</sequence>
<dbReference type="InterPro" id="IPR036942">
    <property type="entry name" value="Beta-barrel_TonB_sf"/>
</dbReference>
<proteinExistence type="inferred from homology"/>
<dbReference type="InterPro" id="IPR037066">
    <property type="entry name" value="Plug_dom_sf"/>
</dbReference>
<feature type="transmembrane region" description="Helical" evidence="8">
    <location>
        <begin position="20"/>
        <end position="46"/>
    </location>
</feature>
<evidence type="ECO:0000313" key="11">
    <source>
        <dbReference type="Proteomes" id="UP001549749"/>
    </source>
</evidence>
<dbReference type="InterPro" id="IPR023997">
    <property type="entry name" value="TonB-dep_OMP_SusC/RagA_CS"/>
</dbReference>
<comment type="caution">
    <text evidence="10">The sequence shown here is derived from an EMBL/GenBank/DDBJ whole genome shotgun (WGS) entry which is preliminary data.</text>
</comment>
<keyword evidence="4 7" id="KW-0812">Transmembrane</keyword>
<dbReference type="NCBIfam" id="TIGR04056">
    <property type="entry name" value="OMP_RagA_SusC"/>
    <property type="match status" value="1"/>
</dbReference>
<organism evidence="10 11">
    <name type="scientific">Chitinophaga defluvii</name>
    <dbReference type="NCBI Taxonomy" id="3163343"/>
    <lineage>
        <taxon>Bacteria</taxon>
        <taxon>Pseudomonadati</taxon>
        <taxon>Bacteroidota</taxon>
        <taxon>Chitinophagia</taxon>
        <taxon>Chitinophagales</taxon>
        <taxon>Chitinophagaceae</taxon>
        <taxon>Chitinophaga</taxon>
    </lineage>
</organism>
<dbReference type="InterPro" id="IPR039426">
    <property type="entry name" value="TonB-dep_rcpt-like"/>
</dbReference>
<dbReference type="SUPFAM" id="SSF49464">
    <property type="entry name" value="Carboxypeptidase regulatory domain-like"/>
    <property type="match status" value="1"/>
</dbReference>
<keyword evidence="6 7" id="KW-0998">Cell outer membrane</keyword>
<dbReference type="InterPro" id="IPR012910">
    <property type="entry name" value="Plug_dom"/>
</dbReference>
<evidence type="ECO:0000256" key="6">
    <source>
        <dbReference type="ARBA" id="ARBA00023237"/>
    </source>
</evidence>
<gene>
    <name evidence="10" type="ORF">ABR189_19100</name>
</gene>
<dbReference type="Gene3D" id="2.40.170.20">
    <property type="entry name" value="TonB-dependent receptor, beta-barrel domain"/>
    <property type="match status" value="1"/>
</dbReference>
<dbReference type="InterPro" id="IPR023996">
    <property type="entry name" value="TonB-dep_OMP_SusC/RagA"/>
</dbReference>
<name>A0ABV2T923_9BACT</name>
<dbReference type="EMBL" id="JBEXAC010000002">
    <property type="protein sequence ID" value="MET6999503.1"/>
    <property type="molecule type" value="Genomic_DNA"/>
</dbReference>
<dbReference type="Gene3D" id="3.55.50.30">
    <property type="match status" value="1"/>
</dbReference>
<keyword evidence="5 7" id="KW-0472">Membrane</keyword>
<dbReference type="SMART" id="SM00965">
    <property type="entry name" value="STN"/>
    <property type="match status" value="1"/>
</dbReference>
<keyword evidence="2 7" id="KW-0813">Transport</keyword>
<dbReference type="PROSITE" id="PS52016">
    <property type="entry name" value="TONB_DEPENDENT_REC_3"/>
    <property type="match status" value="1"/>
</dbReference>
<evidence type="ECO:0000256" key="3">
    <source>
        <dbReference type="ARBA" id="ARBA00022452"/>
    </source>
</evidence>
<protein>
    <submittedName>
        <fullName evidence="10">TonB-dependent receptor</fullName>
    </submittedName>
</protein>
<dbReference type="Pfam" id="PF13715">
    <property type="entry name" value="CarbopepD_reg_2"/>
    <property type="match status" value="1"/>
</dbReference>
<keyword evidence="11" id="KW-1185">Reference proteome</keyword>
<keyword evidence="8" id="KW-1133">Transmembrane helix</keyword>
<evidence type="ECO:0000256" key="2">
    <source>
        <dbReference type="ARBA" id="ARBA00022448"/>
    </source>
</evidence>
<evidence type="ECO:0000313" key="10">
    <source>
        <dbReference type="EMBL" id="MET6999503.1"/>
    </source>
</evidence>
<reference evidence="10 11" key="1">
    <citation type="submission" date="2024-06" db="EMBL/GenBank/DDBJ databases">
        <title>Chitinophaga defluvii sp. nov., isolated from municipal sewage.</title>
        <authorList>
            <person name="Zhang L."/>
        </authorList>
    </citation>
    <scope>NUCLEOTIDE SEQUENCE [LARGE SCALE GENOMIC DNA]</scope>
    <source>
        <strain evidence="10 11">H8</strain>
    </source>
</reference>
<comment type="similarity">
    <text evidence="7">Belongs to the TonB-dependent receptor family.</text>
</comment>
<dbReference type="Pfam" id="PF07715">
    <property type="entry name" value="Plug"/>
    <property type="match status" value="1"/>
</dbReference>
<accession>A0ABV2T923</accession>
<feature type="domain" description="Secretin/TonB short N-terminal" evidence="9">
    <location>
        <begin position="82"/>
        <end position="133"/>
    </location>
</feature>
<dbReference type="Gene3D" id="2.60.40.1120">
    <property type="entry name" value="Carboxypeptidase-like, regulatory domain"/>
    <property type="match status" value="1"/>
</dbReference>